<dbReference type="GO" id="GO:0016592">
    <property type="term" value="C:mediator complex"/>
    <property type="evidence" value="ECO:0007669"/>
    <property type="project" value="InterPro"/>
</dbReference>
<evidence type="ECO:0000313" key="8">
    <source>
        <dbReference type="Proteomes" id="UP000015104"/>
    </source>
</evidence>
<reference evidence="7" key="2">
    <citation type="submission" date="2015-06" db="UniProtKB">
        <authorList>
            <consortium name="EnsemblMetazoa"/>
        </authorList>
    </citation>
    <scope>IDENTIFICATION</scope>
</reference>
<dbReference type="eggNOG" id="KOG4512">
    <property type="taxonomic scope" value="Eukaryota"/>
</dbReference>
<dbReference type="PANTHER" id="PTHR13114">
    <property type="entry name" value="MEDIATOR OF RNA POLYMERASE II TRANSCRIPTION SUBUNIT 17"/>
    <property type="match status" value="1"/>
</dbReference>
<dbReference type="Proteomes" id="UP000015104">
    <property type="component" value="Unassembled WGS sequence"/>
</dbReference>
<keyword evidence="5" id="KW-0539">Nucleus</keyword>
<evidence type="ECO:0000256" key="4">
    <source>
        <dbReference type="ARBA" id="ARBA00023163"/>
    </source>
</evidence>
<evidence type="ECO:0000256" key="2">
    <source>
        <dbReference type="ARBA" id="ARBA00005635"/>
    </source>
</evidence>
<dbReference type="PANTHER" id="PTHR13114:SF7">
    <property type="entry name" value="MEDIATOR OF RNA POLYMERASE II TRANSCRIPTION SUBUNIT 17"/>
    <property type="match status" value="1"/>
</dbReference>
<dbReference type="InterPro" id="IPR019313">
    <property type="entry name" value="Mediator_Med17"/>
</dbReference>
<keyword evidence="4" id="KW-0804">Transcription</keyword>
<evidence type="ECO:0000256" key="3">
    <source>
        <dbReference type="ARBA" id="ARBA00023015"/>
    </source>
</evidence>
<dbReference type="GO" id="GO:0070847">
    <property type="term" value="C:core mediator complex"/>
    <property type="evidence" value="ECO:0007669"/>
    <property type="project" value="TreeGrafter"/>
</dbReference>
<feature type="compositionally biased region" description="Polar residues" evidence="6">
    <location>
        <begin position="176"/>
        <end position="187"/>
    </location>
</feature>
<comment type="similarity">
    <text evidence="2">Belongs to the Mediator complex subunit 17 family.</text>
</comment>
<accession>T1KJK3</accession>
<proteinExistence type="inferred from homology"/>
<dbReference type="EMBL" id="CAEY01000163">
    <property type="status" value="NOT_ANNOTATED_CDS"/>
    <property type="molecule type" value="Genomic_DNA"/>
</dbReference>
<keyword evidence="8" id="KW-1185">Reference proteome</keyword>
<evidence type="ECO:0008006" key="9">
    <source>
        <dbReference type="Google" id="ProtNLM"/>
    </source>
</evidence>
<dbReference type="EnsemblMetazoa" id="tetur13g00260.1">
    <property type="protein sequence ID" value="tetur13g00260.1"/>
    <property type="gene ID" value="tetur13g00260"/>
</dbReference>
<dbReference type="GO" id="GO:0006357">
    <property type="term" value="P:regulation of transcription by RNA polymerase II"/>
    <property type="evidence" value="ECO:0007669"/>
    <property type="project" value="InterPro"/>
</dbReference>
<evidence type="ECO:0000256" key="1">
    <source>
        <dbReference type="ARBA" id="ARBA00004123"/>
    </source>
</evidence>
<dbReference type="AlphaFoldDB" id="T1KJK3"/>
<protein>
    <recommendedName>
        <fullName evidence="9">Mediator of RNA polymerase II transcription subunit 17</fullName>
    </recommendedName>
</protein>
<sequence>MSENLARMVQRIDFNSIESEEDNDDTSETKESPSLAAPQWPWESARNKIRSALTEIHVLEDVLNIAKEKKYLVLDPVSQDSVDTKPIVSLVAKKKAFAVAASIIMSGADRIKQSKNDASRSQTSDFHSELMQMRQSWRLRRAGNSIIGDLSYRSAGSWYPHPGNFEVTKNEDPPKTQASPNQSSNSPIGPGPKQSALKVKIPSDLEGVAYIHVCVQEGRNELDDDPIKPVIDLEALSKIELTWQQKLENAQNVLFCKELFAKLAQEAVQVQFPIPTIVNSNVIIATLFPGIQLNIGLVHLTPPKKKRKFGKFENHEIAEKNNESVKFPHKHVLEHTLHQLLREIHYNALHHPMPHPTTATLGLSRLRYFAGPEAYDRHVLTESCKNETMLEQIIAQAQHFVLRDQALKTIDDLSKEIKEAIIIVHCLCLNSPIRSCIKIVIVSSGYESLNRTPVTIHVSSKNMTIICREGKKYTLHYDVGLLRETLLSIISHHHLSTIQNLCKLMGWRCISYTSNCGIGSIEQIGTASSLLIASPNDERVISIRHGPTSGAVVAVSTNPRDQDFYPSSIIRDRKWQNIQSNYKSIDLTKMPGKNLINKIETLMSFAKG</sequence>
<dbReference type="STRING" id="32264.T1KJK3"/>
<evidence type="ECO:0000256" key="6">
    <source>
        <dbReference type="SAM" id="MobiDB-lite"/>
    </source>
</evidence>
<feature type="region of interest" description="Disordered" evidence="6">
    <location>
        <begin position="16"/>
        <end position="40"/>
    </location>
</feature>
<organism evidence="7 8">
    <name type="scientific">Tetranychus urticae</name>
    <name type="common">Two-spotted spider mite</name>
    <dbReference type="NCBI Taxonomy" id="32264"/>
    <lineage>
        <taxon>Eukaryota</taxon>
        <taxon>Metazoa</taxon>
        <taxon>Ecdysozoa</taxon>
        <taxon>Arthropoda</taxon>
        <taxon>Chelicerata</taxon>
        <taxon>Arachnida</taxon>
        <taxon>Acari</taxon>
        <taxon>Acariformes</taxon>
        <taxon>Trombidiformes</taxon>
        <taxon>Prostigmata</taxon>
        <taxon>Eleutherengona</taxon>
        <taxon>Raphignathae</taxon>
        <taxon>Tetranychoidea</taxon>
        <taxon>Tetranychidae</taxon>
        <taxon>Tetranychus</taxon>
    </lineage>
</organism>
<evidence type="ECO:0000256" key="5">
    <source>
        <dbReference type="ARBA" id="ARBA00023242"/>
    </source>
</evidence>
<evidence type="ECO:0000313" key="7">
    <source>
        <dbReference type="EnsemblMetazoa" id="tetur13g00260.1"/>
    </source>
</evidence>
<reference evidence="8" key="1">
    <citation type="submission" date="2011-08" db="EMBL/GenBank/DDBJ databases">
        <authorList>
            <person name="Rombauts S."/>
        </authorList>
    </citation>
    <scope>NUCLEOTIDE SEQUENCE</scope>
    <source>
        <strain evidence="8">London</strain>
    </source>
</reference>
<feature type="region of interest" description="Disordered" evidence="6">
    <location>
        <begin position="163"/>
        <end position="196"/>
    </location>
</feature>
<name>T1KJK3_TETUR</name>
<comment type="subcellular location">
    <subcellularLocation>
        <location evidence="1">Nucleus</location>
    </subcellularLocation>
</comment>
<dbReference type="HOGENOM" id="CLU_028003_1_0_1"/>
<dbReference type="GO" id="GO:0003712">
    <property type="term" value="F:transcription coregulator activity"/>
    <property type="evidence" value="ECO:0007669"/>
    <property type="project" value="InterPro"/>
</dbReference>
<keyword evidence="3" id="KW-0805">Transcription regulation</keyword>